<feature type="chain" id="PRO_5047266655" evidence="2">
    <location>
        <begin position="22"/>
        <end position="539"/>
    </location>
</feature>
<protein>
    <submittedName>
        <fullName evidence="4">Ig-like domain-containing protein</fullName>
    </submittedName>
</protein>
<organism evidence="4 5">
    <name type="scientific">Croceitalea marina</name>
    <dbReference type="NCBI Taxonomy" id="1775166"/>
    <lineage>
        <taxon>Bacteria</taxon>
        <taxon>Pseudomonadati</taxon>
        <taxon>Bacteroidota</taxon>
        <taxon>Flavobacteriia</taxon>
        <taxon>Flavobacteriales</taxon>
        <taxon>Flavobacteriaceae</taxon>
        <taxon>Croceitalea</taxon>
    </lineage>
</organism>
<evidence type="ECO:0000256" key="1">
    <source>
        <dbReference type="ARBA" id="ARBA00022729"/>
    </source>
</evidence>
<keyword evidence="1 2" id="KW-0732">Signal</keyword>
<keyword evidence="5" id="KW-1185">Reference proteome</keyword>
<name>A0ABW5MVS0_9FLAO</name>
<dbReference type="Proteomes" id="UP001597526">
    <property type="component" value="Unassembled WGS sequence"/>
</dbReference>
<evidence type="ECO:0000313" key="5">
    <source>
        <dbReference type="Proteomes" id="UP001597526"/>
    </source>
</evidence>
<dbReference type="Pfam" id="PF13205">
    <property type="entry name" value="Big_5"/>
    <property type="match status" value="1"/>
</dbReference>
<sequence length="539" mass="61362">MLFLKKTLSFLFLLLMATALWHCARRGTPSGGDKDITPPKLLRSDPENLSINFKKKSIRLYFDEYIKLEDVQNQLVVSPPLKNVPEIKPQGVASKFIEITFKDTLRENTTYTINFGQSIVDNNEGNPNSFLTYVFSTGDYIDSLSLSGAIKDAYKRTAEQFVSVMLYEIDSIYNDSTIYKYPPNYITNTLDSLPLFSLKNLKSGEYALVAIKDEGKNNVFDQRSDKIGFVTDTISLPTDSIYLLNLFKEIPDYSISVPSYVAKNHIIFGYQGLRKDFKIEPLTVLPDSVRTRMTKDREKDTIDYWLTPTDLDSIIFTVTNENIGLIDTFTVKTRKLGLDSLKITPSQSGKLNFYDKFHVLANTPIVKIDTSKIGILDKDTIQTPFTLKLDTIKNKLDFNFEIVDNQKYSVVLLPGAIEDFFGMQNDTLVTNLSTGGYADYGNLTLNLSGEATYPLIVELTDEKGGLERSIFAEQPQIFEFNNLEPKNYRIRIILDNNGNGKWDTGSYLQKLQPEVVKYYPDLIEIRANWEKNETFVITN</sequence>
<dbReference type="EMBL" id="JBHULB010000007">
    <property type="protein sequence ID" value="MFD2586579.1"/>
    <property type="molecule type" value="Genomic_DNA"/>
</dbReference>
<evidence type="ECO:0000313" key="4">
    <source>
        <dbReference type="EMBL" id="MFD2586579.1"/>
    </source>
</evidence>
<evidence type="ECO:0000256" key="2">
    <source>
        <dbReference type="SAM" id="SignalP"/>
    </source>
</evidence>
<proteinExistence type="predicted"/>
<dbReference type="RefSeq" id="WP_377766153.1">
    <property type="nucleotide sequence ID" value="NZ_JBHULB010000007.1"/>
</dbReference>
<comment type="caution">
    <text evidence="4">The sequence shown here is derived from an EMBL/GenBank/DDBJ whole genome shotgun (WGS) entry which is preliminary data.</text>
</comment>
<reference evidence="5" key="1">
    <citation type="journal article" date="2019" name="Int. J. Syst. Evol. Microbiol.">
        <title>The Global Catalogue of Microorganisms (GCM) 10K type strain sequencing project: providing services to taxonomists for standard genome sequencing and annotation.</title>
        <authorList>
            <consortium name="The Broad Institute Genomics Platform"/>
            <consortium name="The Broad Institute Genome Sequencing Center for Infectious Disease"/>
            <person name="Wu L."/>
            <person name="Ma J."/>
        </authorList>
    </citation>
    <scope>NUCLEOTIDE SEQUENCE [LARGE SCALE GENOMIC DNA]</scope>
    <source>
        <strain evidence="5">KCTC 52368</strain>
    </source>
</reference>
<dbReference type="InterPro" id="IPR032812">
    <property type="entry name" value="SbsA_Ig"/>
</dbReference>
<feature type="signal peptide" evidence="2">
    <location>
        <begin position="1"/>
        <end position="21"/>
    </location>
</feature>
<feature type="domain" description="SbsA Ig-like" evidence="3">
    <location>
        <begin position="35"/>
        <end position="137"/>
    </location>
</feature>
<gene>
    <name evidence="4" type="ORF">ACFSQJ_06535</name>
</gene>
<accession>A0ABW5MVS0</accession>
<evidence type="ECO:0000259" key="3">
    <source>
        <dbReference type="Pfam" id="PF13205"/>
    </source>
</evidence>